<keyword evidence="1" id="KW-0472">Membrane</keyword>
<dbReference type="EMBL" id="QUNO01000032">
    <property type="protein sequence ID" value="REH26490.1"/>
    <property type="molecule type" value="Genomic_DNA"/>
</dbReference>
<dbReference type="RefSeq" id="WP_147329010.1">
    <property type="nucleotide sequence ID" value="NZ_CP144375.1"/>
</dbReference>
<dbReference type="Proteomes" id="UP000256269">
    <property type="component" value="Unassembled WGS sequence"/>
</dbReference>
<evidence type="ECO:0000256" key="1">
    <source>
        <dbReference type="SAM" id="Phobius"/>
    </source>
</evidence>
<sequence length="271" mass="28727">MEFWKSMWGLLRRRYVGPPVVLLAVLAAAVTFLLVPTHYVSRSFMVLATPASGGTLSMDPNKPTGLTNPLLNFNDGLKTTSGILIQAVTTPTALADLGVGPHSPTTVTINDGSTSPDLLSSSQTGPFVYIEGESTTPEAASGIVKKAQDKLREELVNRQKALNAPPITYVTIVDVIAPTAPVSKMTVKLQLTGAALALVLLLGLGGAYALDRMRESRKLRAPDTVAELTSSPGELEPPTLRMARAKDKAILTVRGDAFSGTLNDDNPHETV</sequence>
<evidence type="ECO:0000313" key="2">
    <source>
        <dbReference type="EMBL" id="REH26490.1"/>
    </source>
</evidence>
<reference evidence="2 3" key="1">
    <citation type="submission" date="2018-08" db="EMBL/GenBank/DDBJ databases">
        <title>Genomic Encyclopedia of Archaeal and Bacterial Type Strains, Phase II (KMG-II): from individual species to whole genera.</title>
        <authorList>
            <person name="Goeker M."/>
        </authorList>
    </citation>
    <scope>NUCLEOTIDE SEQUENCE [LARGE SCALE GENOMIC DNA]</scope>
    <source>
        <strain evidence="2 3">DSM 45791</strain>
    </source>
</reference>
<accession>A0A3E0GUU0</accession>
<dbReference type="OrthoDB" id="3522370at2"/>
<name>A0A3E0GUU0_9PSEU</name>
<protein>
    <recommendedName>
        <fullName evidence="4">Capsular polysaccharide biosynthesis protein</fullName>
    </recommendedName>
</protein>
<dbReference type="AlphaFoldDB" id="A0A3E0GUU0"/>
<keyword evidence="3" id="KW-1185">Reference proteome</keyword>
<evidence type="ECO:0008006" key="4">
    <source>
        <dbReference type="Google" id="ProtNLM"/>
    </source>
</evidence>
<keyword evidence="1" id="KW-0812">Transmembrane</keyword>
<feature type="transmembrane region" description="Helical" evidence="1">
    <location>
        <begin position="191"/>
        <end position="210"/>
    </location>
</feature>
<evidence type="ECO:0000313" key="3">
    <source>
        <dbReference type="Proteomes" id="UP000256269"/>
    </source>
</evidence>
<keyword evidence="1" id="KW-1133">Transmembrane helix</keyword>
<gene>
    <name evidence="2" type="ORF">BCF44_13261</name>
</gene>
<proteinExistence type="predicted"/>
<comment type="caution">
    <text evidence="2">The sequence shown here is derived from an EMBL/GenBank/DDBJ whole genome shotgun (WGS) entry which is preliminary data.</text>
</comment>
<organism evidence="2 3">
    <name type="scientific">Kutzneria buriramensis</name>
    <dbReference type="NCBI Taxonomy" id="1045776"/>
    <lineage>
        <taxon>Bacteria</taxon>
        <taxon>Bacillati</taxon>
        <taxon>Actinomycetota</taxon>
        <taxon>Actinomycetes</taxon>
        <taxon>Pseudonocardiales</taxon>
        <taxon>Pseudonocardiaceae</taxon>
        <taxon>Kutzneria</taxon>
    </lineage>
</organism>